<evidence type="ECO:0000313" key="2">
    <source>
        <dbReference type="EMBL" id="KAF8566935.1"/>
    </source>
</evidence>
<accession>A0A8T0DGH3</accession>
<evidence type="ECO:0000313" key="3">
    <source>
        <dbReference type="Proteomes" id="UP000699462"/>
    </source>
</evidence>
<dbReference type="EMBL" id="JTDF01004416">
    <property type="protein sequence ID" value="KAF8566935.1"/>
    <property type="molecule type" value="Genomic_DNA"/>
</dbReference>
<comment type="caution">
    <text evidence="2">The sequence shown here is derived from an EMBL/GenBank/DDBJ whole genome shotgun (WGS) entry which is preliminary data.</text>
</comment>
<dbReference type="Proteomes" id="UP000699462">
    <property type="component" value="Unassembled WGS sequence"/>
</dbReference>
<dbReference type="OrthoDB" id="10471868at2759"/>
<feature type="chain" id="PRO_5035754930" evidence="1">
    <location>
        <begin position="20"/>
        <end position="131"/>
    </location>
</feature>
<keyword evidence="3" id="KW-1185">Reference proteome</keyword>
<proteinExistence type="predicted"/>
<evidence type="ECO:0000256" key="1">
    <source>
        <dbReference type="SAM" id="SignalP"/>
    </source>
</evidence>
<feature type="signal peptide" evidence="1">
    <location>
        <begin position="1"/>
        <end position="19"/>
    </location>
</feature>
<protein>
    <submittedName>
        <fullName evidence="2">Uncharacterized protein</fullName>
    </submittedName>
</protein>
<organism evidence="2 3">
    <name type="scientific">Paragonimus westermani</name>
    <dbReference type="NCBI Taxonomy" id="34504"/>
    <lineage>
        <taxon>Eukaryota</taxon>
        <taxon>Metazoa</taxon>
        <taxon>Spiralia</taxon>
        <taxon>Lophotrochozoa</taxon>
        <taxon>Platyhelminthes</taxon>
        <taxon>Trematoda</taxon>
        <taxon>Digenea</taxon>
        <taxon>Plagiorchiida</taxon>
        <taxon>Troglotremata</taxon>
        <taxon>Troglotrematidae</taxon>
        <taxon>Paragonimus</taxon>
    </lineage>
</organism>
<name>A0A8T0DGH3_9TREM</name>
<reference evidence="2 3" key="1">
    <citation type="submission" date="2019-07" db="EMBL/GenBank/DDBJ databases">
        <title>Annotation for the trematode Paragonimus westermani.</title>
        <authorList>
            <person name="Choi Y.-J."/>
        </authorList>
    </citation>
    <scope>NUCLEOTIDE SEQUENCE [LARGE SCALE GENOMIC DNA]</scope>
    <source>
        <strain evidence="2">180907_Pwestermani</strain>
    </source>
</reference>
<gene>
    <name evidence="2" type="ORF">P879_06326</name>
</gene>
<keyword evidence="1" id="KW-0732">Signal</keyword>
<dbReference type="AlphaFoldDB" id="A0A8T0DGH3"/>
<sequence>MFLLRLGFYYLLVWQSASANLSKTTIENWCRTFRGPLSKPLNQAFDFPHLVEHLNEDLKTTVTLDQVSDWYNQSQIPINRQTETNFAEFCEQAYRKIVEVANLTDSGGVSKIFESLILIGRYTVCCSVTIH</sequence>